<feature type="region of interest" description="Disordered" evidence="7">
    <location>
        <begin position="169"/>
        <end position="189"/>
    </location>
</feature>
<keyword evidence="6 8" id="KW-0472">Membrane</keyword>
<keyword evidence="3" id="KW-1003">Cell membrane</keyword>
<evidence type="ECO:0000256" key="3">
    <source>
        <dbReference type="ARBA" id="ARBA00022475"/>
    </source>
</evidence>
<evidence type="ECO:0000256" key="5">
    <source>
        <dbReference type="ARBA" id="ARBA00022989"/>
    </source>
</evidence>
<protein>
    <submittedName>
        <fullName evidence="10">DUF421 domain-containing protein</fullName>
    </submittedName>
</protein>
<evidence type="ECO:0000256" key="6">
    <source>
        <dbReference type="ARBA" id="ARBA00023136"/>
    </source>
</evidence>
<dbReference type="EMBL" id="JBHUMM010000023">
    <property type="protein sequence ID" value="MFD2672109.1"/>
    <property type="molecule type" value="Genomic_DNA"/>
</dbReference>
<feature type="transmembrane region" description="Helical" evidence="8">
    <location>
        <begin position="6"/>
        <end position="23"/>
    </location>
</feature>
<dbReference type="RefSeq" id="WP_379929612.1">
    <property type="nucleotide sequence ID" value="NZ_JBHUMM010000023.1"/>
</dbReference>
<feature type="transmembrane region" description="Helical" evidence="8">
    <location>
        <begin position="55"/>
        <end position="74"/>
    </location>
</feature>
<evidence type="ECO:0000313" key="11">
    <source>
        <dbReference type="Proteomes" id="UP001597497"/>
    </source>
</evidence>
<feature type="transmembrane region" description="Helical" evidence="8">
    <location>
        <begin position="30"/>
        <end position="49"/>
    </location>
</feature>
<evidence type="ECO:0000256" key="2">
    <source>
        <dbReference type="ARBA" id="ARBA00006448"/>
    </source>
</evidence>
<organism evidence="10 11">
    <name type="scientific">Marinicrinis sediminis</name>
    <dbReference type="NCBI Taxonomy" id="1652465"/>
    <lineage>
        <taxon>Bacteria</taxon>
        <taxon>Bacillati</taxon>
        <taxon>Bacillota</taxon>
        <taxon>Bacilli</taxon>
        <taxon>Bacillales</taxon>
        <taxon>Paenibacillaceae</taxon>
    </lineage>
</organism>
<feature type="domain" description="YetF C-terminal" evidence="9">
    <location>
        <begin position="77"/>
        <end position="146"/>
    </location>
</feature>
<dbReference type="Proteomes" id="UP001597497">
    <property type="component" value="Unassembled WGS sequence"/>
</dbReference>
<keyword evidence="5 8" id="KW-1133">Transmembrane helix</keyword>
<dbReference type="PANTHER" id="PTHR34582:SF2">
    <property type="entry name" value="UPF0702 TRANSMEMBRANE PROTEIN YDFR"/>
    <property type="match status" value="1"/>
</dbReference>
<evidence type="ECO:0000256" key="4">
    <source>
        <dbReference type="ARBA" id="ARBA00022692"/>
    </source>
</evidence>
<name>A0ABW5RBE4_9BACL</name>
<comment type="caution">
    <text evidence="10">The sequence shown here is derived from an EMBL/GenBank/DDBJ whole genome shotgun (WGS) entry which is preliminary data.</text>
</comment>
<evidence type="ECO:0000256" key="1">
    <source>
        <dbReference type="ARBA" id="ARBA00004651"/>
    </source>
</evidence>
<evidence type="ECO:0000256" key="8">
    <source>
        <dbReference type="SAM" id="Phobius"/>
    </source>
</evidence>
<gene>
    <name evidence="10" type="ORF">ACFSUC_10885</name>
</gene>
<keyword evidence="4 8" id="KW-0812">Transmembrane</keyword>
<comment type="similarity">
    <text evidence="2">Belongs to the UPF0702 family.</text>
</comment>
<dbReference type="PANTHER" id="PTHR34582">
    <property type="entry name" value="UPF0702 TRANSMEMBRANE PROTEIN YCAP"/>
    <property type="match status" value="1"/>
</dbReference>
<dbReference type="Gene3D" id="3.30.240.20">
    <property type="entry name" value="bsu07140 like domains"/>
    <property type="match status" value="1"/>
</dbReference>
<accession>A0ABW5RBE4</accession>
<evidence type="ECO:0000313" key="10">
    <source>
        <dbReference type="EMBL" id="MFD2672109.1"/>
    </source>
</evidence>
<proteinExistence type="inferred from homology"/>
<sequence length="189" mass="21173">MLNMIFNAVILVLSGMILLRIAGRKSISQMSVMTTVIMISIGTTIVQPLNQDKVWNAVVVASTFIGVLIVTEWLTMRFNQVDQWLNGKASLVISDGVIQDKQLKKLRMTVDQLEIRLREHGIGAITDVKTATLEVNGMLGYELYPEAKPLTLREFRAYMEQLSHAPPSAPLFEEVKNDSHANPVPKRLQ</sequence>
<comment type="subcellular location">
    <subcellularLocation>
        <location evidence="1">Cell membrane</location>
        <topology evidence="1">Multi-pass membrane protein</topology>
    </subcellularLocation>
</comment>
<keyword evidence="11" id="KW-1185">Reference proteome</keyword>
<evidence type="ECO:0000259" key="9">
    <source>
        <dbReference type="Pfam" id="PF04239"/>
    </source>
</evidence>
<dbReference type="Pfam" id="PF04239">
    <property type="entry name" value="DUF421"/>
    <property type="match status" value="1"/>
</dbReference>
<dbReference type="InterPro" id="IPR023090">
    <property type="entry name" value="UPF0702_alpha/beta_dom_sf"/>
</dbReference>
<evidence type="ECO:0000256" key="7">
    <source>
        <dbReference type="SAM" id="MobiDB-lite"/>
    </source>
</evidence>
<dbReference type="InterPro" id="IPR007353">
    <property type="entry name" value="DUF421"/>
</dbReference>
<reference evidence="11" key="1">
    <citation type="journal article" date="2019" name="Int. J. Syst. Evol. Microbiol.">
        <title>The Global Catalogue of Microorganisms (GCM) 10K type strain sequencing project: providing services to taxonomists for standard genome sequencing and annotation.</title>
        <authorList>
            <consortium name="The Broad Institute Genomics Platform"/>
            <consortium name="The Broad Institute Genome Sequencing Center for Infectious Disease"/>
            <person name="Wu L."/>
            <person name="Ma J."/>
        </authorList>
    </citation>
    <scope>NUCLEOTIDE SEQUENCE [LARGE SCALE GENOMIC DNA]</scope>
    <source>
        <strain evidence="11">KCTC 33676</strain>
    </source>
</reference>